<feature type="chain" id="PRO_5046156133" evidence="1">
    <location>
        <begin position="19"/>
        <end position="219"/>
    </location>
</feature>
<evidence type="ECO:0000313" key="2">
    <source>
        <dbReference type="EMBL" id="MDO5974520.1"/>
    </source>
</evidence>
<evidence type="ECO:0000313" key="3">
    <source>
        <dbReference type="Proteomes" id="UP001176806"/>
    </source>
</evidence>
<sequence>MKKLIYLCCLLLTVLACDDIIGVVNISNETVTAIAPATDAVLTDNDVIFIWEAIEGAENYKIQIATPNFANAAQIVTDSTLTKTLFSKTLNSGNYEWRVRAENSAYTTNYVSHQFIIDSDVVDISNEIVNILTPTNDATFLTTDTIEFSWEAIQGANQYIIQIATPDFENPTETVKDETRTSTSFSVSNLAENSYECRVKAKNIAFETVYTEIGFTVNE</sequence>
<accession>A0ABT8WMZ2</accession>
<organism evidence="2 3">
    <name type="scientific">Flavivirga jejuensis</name>
    <dbReference type="NCBI Taxonomy" id="870487"/>
    <lineage>
        <taxon>Bacteria</taxon>
        <taxon>Pseudomonadati</taxon>
        <taxon>Bacteroidota</taxon>
        <taxon>Flavobacteriia</taxon>
        <taxon>Flavobacteriales</taxon>
        <taxon>Flavobacteriaceae</taxon>
        <taxon>Flavivirga</taxon>
    </lineage>
</organism>
<dbReference type="SUPFAM" id="SSF49265">
    <property type="entry name" value="Fibronectin type III"/>
    <property type="match status" value="1"/>
</dbReference>
<reference evidence="2" key="1">
    <citation type="submission" date="2023-07" db="EMBL/GenBank/DDBJ databases">
        <title>Two novel species in the genus Flavivirga.</title>
        <authorList>
            <person name="Kwon K."/>
        </authorList>
    </citation>
    <scope>NUCLEOTIDE SEQUENCE</scope>
    <source>
        <strain evidence="2">KACC 14158</strain>
    </source>
</reference>
<protein>
    <submittedName>
        <fullName evidence="2">Fibronectin type III domain-containing protein</fullName>
    </submittedName>
</protein>
<name>A0ABT8WMZ2_9FLAO</name>
<feature type="signal peptide" evidence="1">
    <location>
        <begin position="1"/>
        <end position="18"/>
    </location>
</feature>
<dbReference type="PROSITE" id="PS51257">
    <property type="entry name" value="PROKAR_LIPOPROTEIN"/>
    <property type="match status" value="1"/>
</dbReference>
<comment type="caution">
    <text evidence="2">The sequence shown here is derived from an EMBL/GenBank/DDBJ whole genome shotgun (WGS) entry which is preliminary data.</text>
</comment>
<proteinExistence type="predicted"/>
<keyword evidence="1" id="KW-0732">Signal</keyword>
<keyword evidence="3" id="KW-1185">Reference proteome</keyword>
<evidence type="ECO:0000256" key="1">
    <source>
        <dbReference type="SAM" id="SignalP"/>
    </source>
</evidence>
<gene>
    <name evidence="2" type="ORF">Q4Q40_10015</name>
</gene>
<dbReference type="EMBL" id="JAUOEL010000003">
    <property type="protein sequence ID" value="MDO5974520.1"/>
    <property type="molecule type" value="Genomic_DNA"/>
</dbReference>
<dbReference type="InterPro" id="IPR013783">
    <property type="entry name" value="Ig-like_fold"/>
</dbReference>
<dbReference type="Gene3D" id="2.60.40.10">
    <property type="entry name" value="Immunoglobulins"/>
    <property type="match status" value="2"/>
</dbReference>
<dbReference type="Proteomes" id="UP001176806">
    <property type="component" value="Unassembled WGS sequence"/>
</dbReference>
<dbReference type="RefSeq" id="WP_303301658.1">
    <property type="nucleotide sequence ID" value="NZ_BAABDA010000050.1"/>
</dbReference>
<dbReference type="InterPro" id="IPR003961">
    <property type="entry name" value="FN3_dom"/>
</dbReference>
<dbReference type="CDD" id="cd00063">
    <property type="entry name" value="FN3"/>
    <property type="match status" value="1"/>
</dbReference>
<dbReference type="InterPro" id="IPR036116">
    <property type="entry name" value="FN3_sf"/>
</dbReference>